<accession>A0A4C1Y982</accession>
<reference evidence="1 2" key="1">
    <citation type="journal article" date="2019" name="Commun. Biol.">
        <title>The bagworm genome reveals a unique fibroin gene that provides high tensile strength.</title>
        <authorList>
            <person name="Kono N."/>
            <person name="Nakamura H."/>
            <person name="Ohtoshi R."/>
            <person name="Tomita M."/>
            <person name="Numata K."/>
            <person name="Arakawa K."/>
        </authorList>
    </citation>
    <scope>NUCLEOTIDE SEQUENCE [LARGE SCALE GENOMIC DNA]</scope>
</reference>
<name>A0A4C1Y982_EUMVA</name>
<gene>
    <name evidence="1" type="ORF">EVAR_88580_1</name>
</gene>
<dbReference type="PANTHER" id="PTHR46114">
    <property type="entry name" value="APPLE DOMAIN-CONTAINING PROTEIN"/>
    <property type="match status" value="1"/>
</dbReference>
<keyword evidence="2" id="KW-1185">Reference proteome</keyword>
<dbReference type="EMBL" id="BGZK01001108">
    <property type="protein sequence ID" value="GBP71422.1"/>
    <property type="molecule type" value="Genomic_DNA"/>
</dbReference>
<evidence type="ECO:0000313" key="2">
    <source>
        <dbReference type="Proteomes" id="UP000299102"/>
    </source>
</evidence>
<evidence type="ECO:0000313" key="1">
    <source>
        <dbReference type="EMBL" id="GBP71422.1"/>
    </source>
</evidence>
<dbReference type="Proteomes" id="UP000299102">
    <property type="component" value="Unassembled WGS sequence"/>
</dbReference>
<comment type="caution">
    <text evidence="1">The sequence shown here is derived from an EMBL/GenBank/DDBJ whole genome shotgun (WGS) entry which is preliminary data.</text>
</comment>
<dbReference type="PANTHER" id="PTHR46114:SF1">
    <property type="entry name" value="ZAD DOMAIN-CONTAINING PROTEIN"/>
    <property type="match status" value="1"/>
</dbReference>
<organism evidence="1 2">
    <name type="scientific">Eumeta variegata</name>
    <name type="common">Bagworm moth</name>
    <name type="synonym">Eumeta japonica</name>
    <dbReference type="NCBI Taxonomy" id="151549"/>
    <lineage>
        <taxon>Eukaryota</taxon>
        <taxon>Metazoa</taxon>
        <taxon>Ecdysozoa</taxon>
        <taxon>Arthropoda</taxon>
        <taxon>Hexapoda</taxon>
        <taxon>Insecta</taxon>
        <taxon>Pterygota</taxon>
        <taxon>Neoptera</taxon>
        <taxon>Endopterygota</taxon>
        <taxon>Lepidoptera</taxon>
        <taxon>Glossata</taxon>
        <taxon>Ditrysia</taxon>
        <taxon>Tineoidea</taxon>
        <taxon>Psychidae</taxon>
        <taxon>Oiketicinae</taxon>
        <taxon>Eumeta</taxon>
    </lineage>
</organism>
<proteinExistence type="predicted"/>
<dbReference type="OrthoDB" id="8063408at2759"/>
<dbReference type="AlphaFoldDB" id="A0A4C1Y982"/>
<protein>
    <submittedName>
        <fullName evidence="1">Uncharacterized protein</fullName>
    </submittedName>
</protein>
<sequence>MSSQSKVTESTKGRAIRRLLDHRRFAHALDIIEYKEYKISRQIPMLPTATGDGPETSETSGNVRSYDNWTWIAICPVKLTIPISTLDSAPRRVCNFDSVTDRDSNMDKAEANEVFPKLSSEKIKAGIFDGPQVRKLINDKNFINNMTAIEKCAWEEFVWSVRIFLGNRKSDGYIQHVEQLLIHFQQLGCNKSIKLHYIHSRLDHFLENLAVLSEEQGKRFHQDIRNMEERYQGCCNLNILADYCWSIQNSTPNTPHARKSYKRKFTSE</sequence>